<comment type="caution">
    <text evidence="2">The sequence shown here is derived from an EMBL/GenBank/DDBJ whole genome shotgun (WGS) entry which is preliminary data.</text>
</comment>
<keyword evidence="3" id="KW-1185">Reference proteome</keyword>
<gene>
    <name evidence="2" type="ORF">C9374_005439</name>
</gene>
<evidence type="ECO:0000256" key="1">
    <source>
        <dbReference type="SAM" id="MobiDB-lite"/>
    </source>
</evidence>
<feature type="compositionally biased region" description="Basic and acidic residues" evidence="1">
    <location>
        <begin position="330"/>
        <end position="344"/>
    </location>
</feature>
<dbReference type="RefSeq" id="XP_044547916.1">
    <property type="nucleotide sequence ID" value="XM_044695189.1"/>
</dbReference>
<name>A0AA88GPY3_NAELO</name>
<feature type="region of interest" description="Disordered" evidence="1">
    <location>
        <begin position="437"/>
        <end position="475"/>
    </location>
</feature>
<dbReference type="AlphaFoldDB" id="A0AA88GPY3"/>
<reference evidence="2 3" key="1">
    <citation type="journal article" date="2018" name="BMC Genomics">
        <title>The genome of Naegleria lovaniensis, the basis for a comparative approach to unravel pathogenicity factors of the human pathogenic amoeba N. fowleri.</title>
        <authorList>
            <person name="Liechti N."/>
            <person name="Schurch N."/>
            <person name="Bruggmann R."/>
            <person name="Wittwer M."/>
        </authorList>
    </citation>
    <scope>NUCLEOTIDE SEQUENCE [LARGE SCALE GENOMIC DNA]</scope>
    <source>
        <strain evidence="2 3">ATCC 30569</strain>
    </source>
</reference>
<dbReference type="Proteomes" id="UP000816034">
    <property type="component" value="Unassembled WGS sequence"/>
</dbReference>
<dbReference type="CDD" id="cd09917">
    <property type="entry name" value="F-box_SF"/>
    <property type="match status" value="1"/>
</dbReference>
<feature type="region of interest" description="Disordered" evidence="1">
    <location>
        <begin position="21"/>
        <end position="48"/>
    </location>
</feature>
<evidence type="ECO:0000313" key="3">
    <source>
        <dbReference type="Proteomes" id="UP000816034"/>
    </source>
</evidence>
<feature type="compositionally biased region" description="Acidic residues" evidence="1">
    <location>
        <begin position="580"/>
        <end position="592"/>
    </location>
</feature>
<feature type="compositionally biased region" description="Acidic residues" evidence="1">
    <location>
        <begin position="542"/>
        <end position="554"/>
    </location>
</feature>
<evidence type="ECO:0000313" key="2">
    <source>
        <dbReference type="EMBL" id="KAG2382237.1"/>
    </source>
</evidence>
<dbReference type="Gene3D" id="1.20.1280.50">
    <property type="match status" value="1"/>
</dbReference>
<sequence length="977" mass="112339">MGSSNGKIISSMTGEIFNGEEHDATQNNTTPPSSSFTPTNPLSATTSRRRTTITTFDKDANRVSIVSIRYDKSPIAVGEDRSVLSSENYDLSMARIFSFLDITSLLMCASACKRFRDLEIKYQDVLWQNLYKFHKTNMMYFCTNPSQALQMMEETKKKHQQNERQPERNELGLIVNDPILLELKKDIKNWKDECLNYYFVKRKFISSKQEYFLISKLHDLVHHTEPLARRKSLLGQQFSITESPRESLLVPRTSESSDSSDDFKLDENIDDDFLKKKSLEFMMYNNNIKNKIDENEEDEKPFTNLAEIDNANLNRWKEAESDSDDDNWIEDEKEKEEEKTELDLKSPNQILQEKIGISNDSEDSVTTPPQLRPDVHPPSSIKHFEETSDDEDWFKDEEEETENNSLIEPIVKKGERASQIESQTKLHVKNDVSVLDNNDIKIEISSDSDPKSSKKNKESNHVKLKLPSFDEDVSDDETLLKKDASVSEINLSFAHDLDSEGPRSFSSKLKTDSFIQDPFDEDSTKGSQKSKSPLNIPKLSANDDESDPWYSDEEASPKKPIFNLESDTVEGLGVKKIDETDSDSDDWYSESEDDKKSNFTLGMLKDSDDSPKESPPSKIGLGSNVPAFTGNQTDTARRIKEAENLTLDELITDLTDVTKLKETYLNLSNAETQQFYSKLLSFHQRTQALFDNTPFEDTMPDSMMMPSDWPTTLSFFQQKKGQGIVIKLVYIEDTQTPYPAKLCNPVLKFFGSKSRDMKNVCSALIVGPFLLQWNKTHSLIIPRKLVSDSYLYQTRTHRIAEIFNVSLDSIIDSIAKVIVEWNLTKLYHDQLQNCQHFVERIIDVLGIKKVLECERIGKTIFNYNTMLQREGKGTIEFNFSEQVKQDKLYAFLEKKYGTSKICFETHQQLDEFMRSVISEDPNFTITHHQDYSLLVFFDQLFWAKHNLLSSEERYKPFSDEKTTVLCPFGSLLFGTTK</sequence>
<dbReference type="EMBL" id="PYSW02000024">
    <property type="protein sequence ID" value="KAG2382237.1"/>
    <property type="molecule type" value="Genomic_DNA"/>
</dbReference>
<feature type="compositionally biased region" description="Basic and acidic residues" evidence="1">
    <location>
        <begin position="438"/>
        <end position="461"/>
    </location>
</feature>
<accession>A0AA88GPY3</accession>
<dbReference type="SUPFAM" id="SSF81383">
    <property type="entry name" value="F-box domain"/>
    <property type="match status" value="1"/>
</dbReference>
<protein>
    <recommendedName>
        <fullName evidence="4">F-box domain-containing protein</fullName>
    </recommendedName>
</protein>
<organism evidence="2 3">
    <name type="scientific">Naegleria lovaniensis</name>
    <name type="common">Amoeba</name>
    <dbReference type="NCBI Taxonomy" id="51637"/>
    <lineage>
        <taxon>Eukaryota</taxon>
        <taxon>Discoba</taxon>
        <taxon>Heterolobosea</taxon>
        <taxon>Tetramitia</taxon>
        <taxon>Eutetramitia</taxon>
        <taxon>Vahlkampfiidae</taxon>
        <taxon>Naegleria</taxon>
    </lineage>
</organism>
<feature type="compositionally biased region" description="Acidic residues" evidence="1">
    <location>
        <begin position="387"/>
        <end position="402"/>
    </location>
</feature>
<evidence type="ECO:0008006" key="4">
    <source>
        <dbReference type="Google" id="ProtNLM"/>
    </source>
</evidence>
<feature type="region of interest" description="Disordered" evidence="1">
    <location>
        <begin position="492"/>
        <end position="631"/>
    </location>
</feature>
<feature type="region of interest" description="Disordered" evidence="1">
    <location>
        <begin position="316"/>
        <end position="424"/>
    </location>
</feature>
<proteinExistence type="predicted"/>
<dbReference type="GeneID" id="68097894"/>
<feature type="compositionally biased region" description="Low complexity" evidence="1">
    <location>
        <begin position="27"/>
        <end position="46"/>
    </location>
</feature>
<dbReference type="InterPro" id="IPR036047">
    <property type="entry name" value="F-box-like_dom_sf"/>
</dbReference>
<feature type="region of interest" description="Disordered" evidence="1">
    <location>
        <begin position="244"/>
        <end position="263"/>
    </location>
</feature>